<dbReference type="Proteomes" id="UP000198736">
    <property type="component" value="Unassembled WGS sequence"/>
</dbReference>
<keyword evidence="2" id="KW-1185">Reference proteome</keyword>
<accession>A0A0S4LMM4</accession>
<evidence type="ECO:0000313" key="2">
    <source>
        <dbReference type="Proteomes" id="UP000198736"/>
    </source>
</evidence>
<reference evidence="2" key="1">
    <citation type="submission" date="2015-10" db="EMBL/GenBank/DDBJ databases">
        <authorList>
            <person name="Luecker S."/>
            <person name="Luecker S."/>
        </authorList>
    </citation>
    <scope>NUCLEOTIDE SEQUENCE [LARGE SCALE GENOMIC DNA]</scope>
</reference>
<evidence type="ECO:0000313" key="1">
    <source>
        <dbReference type="EMBL" id="CUS37179.1"/>
    </source>
</evidence>
<gene>
    <name evidence="1" type="ORF">COMA2_30115</name>
</gene>
<dbReference type="STRING" id="1742973.COMA2_30115"/>
<organism evidence="1 2">
    <name type="scientific">Candidatus Nitrospira nitrificans</name>
    <dbReference type="NCBI Taxonomy" id="1742973"/>
    <lineage>
        <taxon>Bacteria</taxon>
        <taxon>Pseudomonadati</taxon>
        <taxon>Nitrospirota</taxon>
        <taxon>Nitrospiria</taxon>
        <taxon>Nitrospirales</taxon>
        <taxon>Nitrospiraceae</taxon>
        <taxon>Nitrospira</taxon>
    </lineage>
</organism>
<dbReference type="AlphaFoldDB" id="A0A0S4LMM4"/>
<sequence>MEVPPRDWSRESVVTEFVAQHSMLHPSNRDQIIERLEQAVPHAVFGDPMNARIMPNRHLGHGKTMHQGERRKKSVHSLKQANPLQHRAPKDFERAACIMDTVMSKHVSNAVRDSRGEHLHEAVLSLLPPSADQVMRGGIGDQLQDIFAVLLKVSVDLDDDLACGLPKAGLKRASLAVIAVEVKYADLSMIASQSVQLVAASVAAPIVNEENLVRAGA</sequence>
<protein>
    <submittedName>
        <fullName evidence="1">Uncharacterized protein</fullName>
    </submittedName>
</protein>
<dbReference type="EMBL" id="CZPZ01000023">
    <property type="protein sequence ID" value="CUS37179.1"/>
    <property type="molecule type" value="Genomic_DNA"/>
</dbReference>
<name>A0A0S4LMM4_9BACT</name>
<proteinExistence type="predicted"/>